<protein>
    <submittedName>
        <fullName evidence="2">Uncharacterized protein</fullName>
    </submittedName>
</protein>
<dbReference type="Proteomes" id="UP001176961">
    <property type="component" value="Unassembled WGS sequence"/>
</dbReference>
<accession>A0AA36H240</accession>
<organism evidence="2 3">
    <name type="scientific">Cylicocyclus nassatus</name>
    <name type="common">Nematode worm</name>
    <dbReference type="NCBI Taxonomy" id="53992"/>
    <lineage>
        <taxon>Eukaryota</taxon>
        <taxon>Metazoa</taxon>
        <taxon>Ecdysozoa</taxon>
        <taxon>Nematoda</taxon>
        <taxon>Chromadorea</taxon>
        <taxon>Rhabditida</taxon>
        <taxon>Rhabditina</taxon>
        <taxon>Rhabditomorpha</taxon>
        <taxon>Strongyloidea</taxon>
        <taxon>Strongylidae</taxon>
        <taxon>Cylicocyclus</taxon>
    </lineage>
</organism>
<name>A0AA36H240_CYLNA</name>
<sequence length="302" mass="32996">MWSPAGPSWLVEHQPPLKTAEVINTQSSQPLNDYSPPTKWPRATTPVNTRNTDSFLLGTSADSGVYMNLTFSSPPIINKTDQNRISPGLRTPTSRPGIHMSTTPSPFRTFRLTSFGSPTFSDRALRLSNSENVVGFRFRGGSIEKPKRIIGMSPRVEATENSVSRCLQMPSTSDSTNLDQTLPMTMGDFYDSHLEAMTDDSGLFCNDLSMQATSTPLRTSSQACLFPATNVAPVPNPYADLCLENPAETPILATSPVVLKSSPPTPTSFKRCTVALAEAEIGRSLGENMGRIIETPLILWRR</sequence>
<evidence type="ECO:0000256" key="1">
    <source>
        <dbReference type="SAM" id="MobiDB-lite"/>
    </source>
</evidence>
<evidence type="ECO:0000313" key="2">
    <source>
        <dbReference type="EMBL" id="CAJ0602294.1"/>
    </source>
</evidence>
<dbReference type="EMBL" id="CATQJL010000305">
    <property type="protein sequence ID" value="CAJ0602294.1"/>
    <property type="molecule type" value="Genomic_DNA"/>
</dbReference>
<feature type="region of interest" description="Disordered" evidence="1">
    <location>
        <begin position="25"/>
        <end position="47"/>
    </location>
</feature>
<comment type="caution">
    <text evidence="2">The sequence shown here is derived from an EMBL/GenBank/DDBJ whole genome shotgun (WGS) entry which is preliminary data.</text>
</comment>
<proteinExistence type="predicted"/>
<keyword evidence="3" id="KW-1185">Reference proteome</keyword>
<feature type="region of interest" description="Disordered" evidence="1">
    <location>
        <begin position="77"/>
        <end position="105"/>
    </location>
</feature>
<dbReference type="AlphaFoldDB" id="A0AA36H240"/>
<gene>
    <name evidence="2" type="ORF">CYNAS_LOCUS14277</name>
</gene>
<evidence type="ECO:0000313" key="3">
    <source>
        <dbReference type="Proteomes" id="UP001176961"/>
    </source>
</evidence>
<reference evidence="2" key="1">
    <citation type="submission" date="2023-07" db="EMBL/GenBank/DDBJ databases">
        <authorList>
            <consortium name="CYATHOMIX"/>
        </authorList>
    </citation>
    <scope>NUCLEOTIDE SEQUENCE</scope>
    <source>
        <strain evidence="2">N/A</strain>
    </source>
</reference>